<dbReference type="InParanoid" id="D8PPF5"/>
<dbReference type="VEuPathDB" id="FungiDB:SCHCODRAFT_02574911"/>
<keyword evidence="2" id="KW-1185">Reference proteome</keyword>
<gene>
    <name evidence="1" type="ORF">SCHCODRAFT_102524</name>
</gene>
<dbReference type="EMBL" id="GL377302">
    <property type="protein sequence ID" value="EFJ02964.1"/>
    <property type="molecule type" value="Genomic_DNA"/>
</dbReference>
<evidence type="ECO:0000313" key="1">
    <source>
        <dbReference type="EMBL" id="EFJ02964.1"/>
    </source>
</evidence>
<dbReference type="Proteomes" id="UP000007431">
    <property type="component" value="Unassembled WGS sequence"/>
</dbReference>
<feature type="non-terminal residue" evidence="1">
    <location>
        <position position="439"/>
    </location>
</feature>
<dbReference type="InterPro" id="IPR036047">
    <property type="entry name" value="F-box-like_dom_sf"/>
</dbReference>
<sequence length="439" mass="49217">MTEPVSKRERWDQLQAEQTAIDAEMQRLIARRQDIAHEMSLLAPVNTLPPEILGEVFMTISSYRGYEKIDYIVCILCHVCTKWRTIAMSMPMLWNTIDLAYIEDIADPFLSLQLQLSGNLPLHLETDYWGRSNLQLLNDLSDTLTTRVESIRIEGDGSLLSSLRTHEFSSLVAADITLLDEKSCDSLSFLARAPALRELDVTVSYPCTEADITNDLVFPITTPLSFDCLTQLTLCISKELPICVFLPALSHLARTLQVINVLADWTDWEETVPAVACDMPVLHTVTTDHCAHRLLLLVTAPVLATLDISNYRHRLYDPMDLDIAGTDTLLQCLMDVLHHLVLHDENRDPDEAGRLVEVLDRLTYFEGTSPLLPELNSFSVECGRGWGNRPEVFSEVIAASSRMRRSREYARVCAGRTVAALVDFQTSLPISASDGVVQS</sequence>
<name>D8PPF5_SCHCM</name>
<evidence type="ECO:0000313" key="2">
    <source>
        <dbReference type="Proteomes" id="UP000007431"/>
    </source>
</evidence>
<dbReference type="OrthoDB" id="2961601at2759"/>
<proteinExistence type="predicted"/>
<organism evidence="2">
    <name type="scientific">Schizophyllum commune (strain H4-8 / FGSC 9210)</name>
    <name type="common">Split gill fungus</name>
    <dbReference type="NCBI Taxonomy" id="578458"/>
    <lineage>
        <taxon>Eukaryota</taxon>
        <taxon>Fungi</taxon>
        <taxon>Dikarya</taxon>
        <taxon>Basidiomycota</taxon>
        <taxon>Agaricomycotina</taxon>
        <taxon>Agaricomycetes</taxon>
        <taxon>Agaricomycetidae</taxon>
        <taxon>Agaricales</taxon>
        <taxon>Schizophyllaceae</taxon>
        <taxon>Schizophyllum</taxon>
    </lineage>
</organism>
<dbReference type="GeneID" id="9597494"/>
<accession>D8PPF5</accession>
<protein>
    <submittedName>
        <fullName evidence="1">Uncharacterized protein</fullName>
    </submittedName>
</protein>
<dbReference type="SUPFAM" id="SSF81383">
    <property type="entry name" value="F-box domain"/>
    <property type="match status" value="1"/>
</dbReference>
<dbReference type="AlphaFoldDB" id="D8PPF5"/>
<dbReference type="KEGG" id="scm:SCHCO_02574911"/>
<dbReference type="RefSeq" id="XP_003037866.1">
    <property type="nucleotide sequence ID" value="XM_003037820.1"/>
</dbReference>
<dbReference type="HOGENOM" id="CLU_018544_13_1_1"/>
<dbReference type="Gene3D" id="1.20.1280.50">
    <property type="match status" value="1"/>
</dbReference>
<reference evidence="1 2" key="1">
    <citation type="journal article" date="2010" name="Nat. Biotechnol.">
        <title>Genome sequence of the model mushroom Schizophyllum commune.</title>
        <authorList>
            <person name="Ohm R.A."/>
            <person name="de Jong J.F."/>
            <person name="Lugones L.G."/>
            <person name="Aerts A."/>
            <person name="Kothe E."/>
            <person name="Stajich J.E."/>
            <person name="de Vries R.P."/>
            <person name="Record E."/>
            <person name="Levasseur A."/>
            <person name="Baker S.E."/>
            <person name="Bartholomew K.A."/>
            <person name="Coutinho P.M."/>
            <person name="Erdmann S."/>
            <person name="Fowler T.J."/>
            <person name="Gathman A.C."/>
            <person name="Lombard V."/>
            <person name="Henrissat B."/>
            <person name="Knabe N."/>
            <person name="Kuees U."/>
            <person name="Lilly W.W."/>
            <person name="Lindquist E."/>
            <person name="Lucas S."/>
            <person name="Magnuson J.K."/>
            <person name="Piumi F."/>
            <person name="Raudaskoski M."/>
            <person name="Salamov A."/>
            <person name="Schmutz J."/>
            <person name="Schwarze F.W.M.R."/>
            <person name="vanKuyk P.A."/>
            <person name="Horton J.S."/>
            <person name="Grigoriev I.V."/>
            <person name="Woesten H.A.B."/>
        </authorList>
    </citation>
    <scope>NUCLEOTIDE SEQUENCE [LARGE SCALE GENOMIC DNA]</scope>
    <source>
        <strain evidence="2">H4-8 / FGSC 9210</strain>
    </source>
</reference>